<proteinExistence type="predicted"/>
<gene>
    <name evidence="1" type="ORF">RUM44_006550</name>
</gene>
<evidence type="ECO:0000313" key="2">
    <source>
        <dbReference type="Proteomes" id="UP001359485"/>
    </source>
</evidence>
<sequence length="86" mass="9265">MPGFSGRRGHRQLAVSVGISCAVWILHRGNPCQILEEWEEGVDAAAAAAAVDEDDDDEVVGPEASIERLGYLVQLAENKRCGTFPN</sequence>
<reference evidence="1 2" key="1">
    <citation type="submission" date="2023-09" db="EMBL/GenBank/DDBJ databases">
        <title>Genomes of two closely related lineages of the louse Polyplax serrata with different host specificities.</title>
        <authorList>
            <person name="Martinu J."/>
            <person name="Tarabai H."/>
            <person name="Stefka J."/>
            <person name="Hypsa V."/>
        </authorList>
    </citation>
    <scope>NUCLEOTIDE SEQUENCE [LARGE SCALE GENOMIC DNA]</scope>
    <source>
        <strain evidence="1">98ZLc_SE</strain>
    </source>
</reference>
<keyword evidence="2" id="KW-1185">Reference proteome</keyword>
<dbReference type="EMBL" id="JAWJWF010000048">
    <property type="protein sequence ID" value="KAK6620150.1"/>
    <property type="molecule type" value="Genomic_DNA"/>
</dbReference>
<evidence type="ECO:0000313" key="1">
    <source>
        <dbReference type="EMBL" id="KAK6620150.1"/>
    </source>
</evidence>
<accession>A0ABR1AIE3</accession>
<comment type="caution">
    <text evidence="1">The sequence shown here is derived from an EMBL/GenBank/DDBJ whole genome shotgun (WGS) entry which is preliminary data.</text>
</comment>
<organism evidence="1 2">
    <name type="scientific">Polyplax serrata</name>
    <name type="common">Common mouse louse</name>
    <dbReference type="NCBI Taxonomy" id="468196"/>
    <lineage>
        <taxon>Eukaryota</taxon>
        <taxon>Metazoa</taxon>
        <taxon>Ecdysozoa</taxon>
        <taxon>Arthropoda</taxon>
        <taxon>Hexapoda</taxon>
        <taxon>Insecta</taxon>
        <taxon>Pterygota</taxon>
        <taxon>Neoptera</taxon>
        <taxon>Paraneoptera</taxon>
        <taxon>Psocodea</taxon>
        <taxon>Troctomorpha</taxon>
        <taxon>Phthiraptera</taxon>
        <taxon>Anoplura</taxon>
        <taxon>Polyplacidae</taxon>
        <taxon>Polyplax</taxon>
    </lineage>
</organism>
<dbReference type="Proteomes" id="UP001359485">
    <property type="component" value="Unassembled WGS sequence"/>
</dbReference>
<protein>
    <submittedName>
        <fullName evidence="1">Uncharacterized protein</fullName>
    </submittedName>
</protein>
<name>A0ABR1AIE3_POLSC</name>